<dbReference type="GO" id="GO:0016758">
    <property type="term" value="F:hexosyltransferase activity"/>
    <property type="evidence" value="ECO:0007669"/>
    <property type="project" value="TreeGrafter"/>
</dbReference>
<protein>
    <recommendedName>
        <fullName evidence="1">Glycosyltransferase subfamily 4-like N-terminal domain-containing protein</fullName>
    </recommendedName>
</protein>
<dbReference type="Proteomes" id="UP000019140">
    <property type="component" value="Unassembled WGS sequence"/>
</dbReference>
<dbReference type="AlphaFoldDB" id="W4M513"/>
<dbReference type="HOGENOM" id="CLU_755476_0_0_7"/>
<feature type="domain" description="Glycosyltransferase subfamily 4-like N-terminal" evidence="1">
    <location>
        <begin position="4"/>
        <end position="169"/>
    </location>
</feature>
<comment type="caution">
    <text evidence="2">The sequence shown here is derived from an EMBL/GenBank/DDBJ whole genome shotgun (WGS) entry which is preliminary data.</text>
</comment>
<proteinExistence type="predicted"/>
<sequence length="366" mass="40006">YPHIGGAERQLAALAPLLDKLNVELHIITRRDPGLARFEYIGHVPVHRLPIPGPKPFASLMYTLTALRLLRQLRPHVIHAHELLSPATTAVAAKRRWGTPIVAKVLRGGDLGDLAKLRNKPLGAKRITSLRQHIDAFITISHEIDAELETFGIDISRRIYIPNGVDTDRFAPVNPTEKQVLRQSLRLPPDAPLTLFMGRLAAEKRVDHLLAIWPAIRHVHPHAELCIIGTGEEESVLRAAAGSGVTFTGAIDDVAPYLQTADVFVLPSATEGLSNAMLEALATGLPVVATQVGGAIDIIEDGINGRLIPPDDRGHLQEALSMLLGDASLCATFGSRGRAFMQQHYALPVTAQRLRTLYDRVRYVQS</sequence>
<dbReference type="InterPro" id="IPR028098">
    <property type="entry name" value="Glyco_trans_4-like_N"/>
</dbReference>
<reference evidence="2 3" key="1">
    <citation type="journal article" date="2014" name="Nature">
        <title>An environmental bacterial taxon with a large and distinct metabolic repertoire.</title>
        <authorList>
            <person name="Wilson M.C."/>
            <person name="Mori T."/>
            <person name="Ruckert C."/>
            <person name="Uria A.R."/>
            <person name="Helf M.J."/>
            <person name="Takada K."/>
            <person name="Gernert C."/>
            <person name="Steffens U.A."/>
            <person name="Heycke N."/>
            <person name="Schmitt S."/>
            <person name="Rinke C."/>
            <person name="Helfrich E.J."/>
            <person name="Brachmann A.O."/>
            <person name="Gurgui C."/>
            <person name="Wakimoto T."/>
            <person name="Kracht M."/>
            <person name="Crusemann M."/>
            <person name="Hentschel U."/>
            <person name="Abe I."/>
            <person name="Matsunaga S."/>
            <person name="Kalinowski J."/>
            <person name="Takeyama H."/>
            <person name="Piel J."/>
        </authorList>
    </citation>
    <scope>NUCLEOTIDE SEQUENCE [LARGE SCALE GENOMIC DNA]</scope>
    <source>
        <strain evidence="3">TSY2</strain>
    </source>
</reference>
<dbReference type="CDD" id="cd03801">
    <property type="entry name" value="GT4_PimA-like"/>
    <property type="match status" value="1"/>
</dbReference>
<name>W4M513_9BACT</name>
<dbReference type="PANTHER" id="PTHR45947">
    <property type="entry name" value="SULFOQUINOVOSYL TRANSFERASE SQD2"/>
    <property type="match status" value="1"/>
</dbReference>
<dbReference type="Pfam" id="PF13439">
    <property type="entry name" value="Glyco_transf_4"/>
    <property type="match status" value="1"/>
</dbReference>
<dbReference type="EMBL" id="AZHX01001056">
    <property type="protein sequence ID" value="ETX05031.1"/>
    <property type="molecule type" value="Genomic_DNA"/>
</dbReference>
<evidence type="ECO:0000259" key="1">
    <source>
        <dbReference type="Pfam" id="PF13439"/>
    </source>
</evidence>
<dbReference type="Pfam" id="PF13692">
    <property type="entry name" value="Glyco_trans_1_4"/>
    <property type="match status" value="1"/>
</dbReference>
<organism evidence="2 3">
    <name type="scientific">Candidatus Entotheonella gemina</name>
    <dbReference type="NCBI Taxonomy" id="1429439"/>
    <lineage>
        <taxon>Bacteria</taxon>
        <taxon>Pseudomonadati</taxon>
        <taxon>Nitrospinota/Tectimicrobiota group</taxon>
        <taxon>Candidatus Tectimicrobiota</taxon>
        <taxon>Candidatus Entotheonellia</taxon>
        <taxon>Candidatus Entotheonellales</taxon>
        <taxon>Candidatus Entotheonellaceae</taxon>
        <taxon>Candidatus Entotheonella</taxon>
    </lineage>
</organism>
<dbReference type="InterPro" id="IPR050194">
    <property type="entry name" value="Glycosyltransferase_grp1"/>
</dbReference>
<feature type="non-terminal residue" evidence="2">
    <location>
        <position position="1"/>
    </location>
</feature>
<accession>W4M513</accession>
<evidence type="ECO:0000313" key="2">
    <source>
        <dbReference type="EMBL" id="ETX05031.1"/>
    </source>
</evidence>
<evidence type="ECO:0000313" key="3">
    <source>
        <dbReference type="Proteomes" id="UP000019140"/>
    </source>
</evidence>
<dbReference type="SUPFAM" id="SSF53756">
    <property type="entry name" value="UDP-Glycosyltransferase/glycogen phosphorylase"/>
    <property type="match status" value="1"/>
</dbReference>
<gene>
    <name evidence="2" type="ORF">ETSY2_25325</name>
</gene>
<dbReference type="PANTHER" id="PTHR45947:SF3">
    <property type="entry name" value="SULFOQUINOVOSYL TRANSFERASE SQD2"/>
    <property type="match status" value="1"/>
</dbReference>
<dbReference type="Gene3D" id="3.40.50.2000">
    <property type="entry name" value="Glycogen Phosphorylase B"/>
    <property type="match status" value="2"/>
</dbReference>
<keyword evidence="3" id="KW-1185">Reference proteome</keyword>